<accession>A0AAP0JYU5</accession>
<dbReference type="PANTHER" id="PTHR13271">
    <property type="entry name" value="UNCHARACTERIZED PUTATIVE METHYLTRANSFERASE"/>
    <property type="match status" value="1"/>
</dbReference>
<dbReference type="Gene3D" id="3.90.1410.10">
    <property type="entry name" value="set domain protein methyltransferase, domain 1"/>
    <property type="match status" value="1"/>
</dbReference>
<keyword evidence="6" id="KW-1185">Reference proteome</keyword>
<feature type="domain" description="Rubisco LSMT substrate-binding" evidence="4">
    <location>
        <begin position="22"/>
        <end position="106"/>
    </location>
</feature>
<dbReference type="FunFam" id="3.90.1410.10:FF:000011">
    <property type="entry name" value="Transcription factor, E2F and DP-related"/>
    <property type="match status" value="1"/>
</dbReference>
<name>A0AAP0JYU5_9MAGN</name>
<reference evidence="5 6" key="1">
    <citation type="submission" date="2024-01" db="EMBL/GenBank/DDBJ databases">
        <title>Genome assemblies of Stephania.</title>
        <authorList>
            <person name="Yang L."/>
        </authorList>
    </citation>
    <scope>NUCLEOTIDE SEQUENCE [LARGE SCALE GENOMIC DNA]</scope>
    <source>
        <strain evidence="5">YNDBR</strain>
        <tissue evidence="5">Leaf</tissue>
    </source>
</reference>
<dbReference type="InterPro" id="IPR050600">
    <property type="entry name" value="SETD3_SETD6_MTase"/>
</dbReference>
<dbReference type="CDD" id="cd10527">
    <property type="entry name" value="SET_LSMT"/>
    <property type="match status" value="1"/>
</dbReference>
<evidence type="ECO:0000259" key="4">
    <source>
        <dbReference type="Pfam" id="PF09273"/>
    </source>
</evidence>
<dbReference type="GO" id="GO:0032259">
    <property type="term" value="P:methylation"/>
    <property type="evidence" value="ECO:0007669"/>
    <property type="project" value="UniProtKB-KW"/>
</dbReference>
<organism evidence="5 6">
    <name type="scientific">Stephania yunnanensis</name>
    <dbReference type="NCBI Taxonomy" id="152371"/>
    <lineage>
        <taxon>Eukaryota</taxon>
        <taxon>Viridiplantae</taxon>
        <taxon>Streptophyta</taxon>
        <taxon>Embryophyta</taxon>
        <taxon>Tracheophyta</taxon>
        <taxon>Spermatophyta</taxon>
        <taxon>Magnoliopsida</taxon>
        <taxon>Ranunculales</taxon>
        <taxon>Menispermaceae</taxon>
        <taxon>Menispermoideae</taxon>
        <taxon>Cissampelideae</taxon>
        <taxon>Stephania</taxon>
    </lineage>
</organism>
<dbReference type="Proteomes" id="UP001420932">
    <property type="component" value="Unassembled WGS sequence"/>
</dbReference>
<keyword evidence="3" id="KW-0949">S-adenosyl-L-methionine</keyword>
<evidence type="ECO:0000256" key="2">
    <source>
        <dbReference type="ARBA" id="ARBA00022679"/>
    </source>
</evidence>
<evidence type="ECO:0000313" key="6">
    <source>
        <dbReference type="Proteomes" id="UP001420932"/>
    </source>
</evidence>
<dbReference type="PANTHER" id="PTHR13271:SF103">
    <property type="entry name" value="N-METHYLTRANSFERASE DOMAIN AND SET DOMAIN CONTAINING PROTEIN-RELATED"/>
    <property type="match status" value="1"/>
</dbReference>
<evidence type="ECO:0000313" key="5">
    <source>
        <dbReference type="EMBL" id="KAK9141452.1"/>
    </source>
</evidence>
<dbReference type="Pfam" id="PF09273">
    <property type="entry name" value="Rubis-subs-bind"/>
    <property type="match status" value="1"/>
</dbReference>
<comment type="caution">
    <text evidence="5">The sequence shown here is derived from an EMBL/GenBank/DDBJ whole genome shotgun (WGS) entry which is preliminary data.</text>
</comment>
<protein>
    <recommendedName>
        <fullName evidence="4">Rubisco LSMT substrate-binding domain-containing protein</fullName>
    </recommendedName>
</protein>
<dbReference type="InterPro" id="IPR046341">
    <property type="entry name" value="SET_dom_sf"/>
</dbReference>
<gene>
    <name evidence="5" type="ORF">Syun_010852</name>
</gene>
<dbReference type="InterPro" id="IPR015353">
    <property type="entry name" value="Rubisco_LSMT_subst-bd"/>
</dbReference>
<evidence type="ECO:0000256" key="1">
    <source>
        <dbReference type="ARBA" id="ARBA00022603"/>
    </source>
</evidence>
<keyword evidence="2" id="KW-0808">Transferase</keyword>
<sequence length="540" mass="61800">MDSVRNMGNSEQEFSLLLTLSKEDPLYEKKRKLLDARGFDHDIRFFLSSSHATFKSFISAARIIEMDEAELYFAGVDVLQPVDFYSPTNELKSLNSLLSHIDFSLNSALSNKMEQLLRQLKGETVDVIRVYGDKNRDEAKIETCNCRAENLLLQWGKEHGLKTKLQIAHVEGAGRGAVAVEDLTIGDTVLEIPESIIISEEHVYVSEMFEILKRMDDISAETMLLLWSMKERHNPESKFKFYFDTLPKTFNTGLDFGVEALTALEGTLLFDEIIQAKEHLRSQYDTLCPLLCRDHPDVFQPEFYSWDQFLWACELWYSNSMKVIFTDGKLRTCLVPFAGLLNHSLCPHVLHYGRVTSSTKSLKFALSRPCRGGDQCYLSYGNFSGSHLITFYGFLPKGNNFYDVIPMEIDVPQADDSGNHDWTTHMVRGTWLSSNHEILNYGLPPTLLNYLRSALKDAEQPKDSNINIDNEREVLETLYSIFNPMMEGHGDPDNPHWESPSWDVKLALEYKDLERRIISSVLQSCLTGLEMLQLIESKHQ</sequence>
<dbReference type="SUPFAM" id="SSF82199">
    <property type="entry name" value="SET domain"/>
    <property type="match status" value="1"/>
</dbReference>
<keyword evidence="1" id="KW-0489">Methyltransferase</keyword>
<evidence type="ECO:0000256" key="3">
    <source>
        <dbReference type="ARBA" id="ARBA00022691"/>
    </source>
</evidence>
<dbReference type="EMBL" id="JBBNAF010000005">
    <property type="protein sequence ID" value="KAK9141452.1"/>
    <property type="molecule type" value="Genomic_DNA"/>
</dbReference>
<proteinExistence type="predicted"/>
<dbReference type="Gene3D" id="3.90.1420.10">
    <property type="entry name" value="Rubisco LSMT, substrate-binding domain"/>
    <property type="match status" value="1"/>
</dbReference>
<dbReference type="AlphaFoldDB" id="A0AAP0JYU5"/>
<dbReference type="GO" id="GO:0016279">
    <property type="term" value="F:protein-lysine N-methyltransferase activity"/>
    <property type="evidence" value="ECO:0007669"/>
    <property type="project" value="TreeGrafter"/>
</dbReference>
<dbReference type="InterPro" id="IPR036464">
    <property type="entry name" value="Rubisco_LSMT_subst-bd_sf"/>
</dbReference>